<dbReference type="EMBL" id="CP133621">
    <property type="protein sequence ID" value="WMV48976.1"/>
    <property type="molecule type" value="Genomic_DNA"/>
</dbReference>
<dbReference type="Gene3D" id="1.10.630.10">
    <property type="entry name" value="Cytochrome P450"/>
    <property type="match status" value="1"/>
</dbReference>
<keyword evidence="11" id="KW-1185">Reference proteome</keyword>
<evidence type="ECO:0008006" key="12">
    <source>
        <dbReference type="Google" id="ProtNLM"/>
    </source>
</evidence>
<keyword evidence="4 9" id="KW-1133">Transmembrane helix</keyword>
<keyword evidence="7 8" id="KW-0349">Heme</keyword>
<dbReference type="PRINTS" id="PR00385">
    <property type="entry name" value="P450"/>
</dbReference>
<dbReference type="SUPFAM" id="SSF48264">
    <property type="entry name" value="Cytochrome P450"/>
    <property type="match status" value="1"/>
</dbReference>
<dbReference type="GO" id="GO:0010268">
    <property type="term" value="P:brassinosteroid homeostasis"/>
    <property type="evidence" value="ECO:0007669"/>
    <property type="project" value="TreeGrafter"/>
</dbReference>
<keyword evidence="2 9" id="KW-0812">Transmembrane</keyword>
<dbReference type="GO" id="GO:0051777">
    <property type="term" value="F:ent-kaurenoic acid monooxygenase activity"/>
    <property type="evidence" value="ECO:0007669"/>
    <property type="project" value="TreeGrafter"/>
</dbReference>
<keyword evidence="9" id="KW-0472">Membrane</keyword>
<keyword evidence="8" id="KW-0503">Monooxygenase</keyword>
<dbReference type="GO" id="GO:0005506">
    <property type="term" value="F:iron ion binding"/>
    <property type="evidence" value="ECO:0007669"/>
    <property type="project" value="InterPro"/>
</dbReference>
<dbReference type="Pfam" id="PF00067">
    <property type="entry name" value="p450"/>
    <property type="match status" value="1"/>
</dbReference>
<dbReference type="PRINTS" id="PR00463">
    <property type="entry name" value="EP450I"/>
</dbReference>
<evidence type="ECO:0000256" key="2">
    <source>
        <dbReference type="ARBA" id="ARBA00022692"/>
    </source>
</evidence>
<dbReference type="InterPro" id="IPR001128">
    <property type="entry name" value="Cyt_P450"/>
</dbReference>
<feature type="binding site" description="axial binding residue" evidence="7">
    <location>
        <position position="437"/>
    </location>
    <ligand>
        <name>heme</name>
        <dbReference type="ChEBI" id="CHEBI:30413"/>
    </ligand>
    <ligandPart>
        <name>Fe</name>
        <dbReference type="ChEBI" id="CHEBI:18248"/>
    </ligandPart>
</feature>
<comment type="similarity">
    <text evidence="8">Belongs to the cytochrome P450 family.</text>
</comment>
<keyword evidence="5 8" id="KW-0560">Oxidoreductase</keyword>
<dbReference type="InterPro" id="IPR002401">
    <property type="entry name" value="Cyt_P450_E_grp-I"/>
</dbReference>
<dbReference type="PANTHER" id="PTHR24286">
    <property type="entry name" value="CYTOCHROME P450 26"/>
    <property type="match status" value="1"/>
</dbReference>
<dbReference type="PROSITE" id="PS00086">
    <property type="entry name" value="CYTOCHROME_P450"/>
    <property type="match status" value="1"/>
</dbReference>
<keyword evidence="6 7" id="KW-0408">Iron</keyword>
<dbReference type="InterPro" id="IPR036396">
    <property type="entry name" value="Cyt_P450_sf"/>
</dbReference>
<dbReference type="GO" id="GO:0005783">
    <property type="term" value="C:endoplasmic reticulum"/>
    <property type="evidence" value="ECO:0007669"/>
    <property type="project" value="TreeGrafter"/>
</dbReference>
<dbReference type="GO" id="GO:0016132">
    <property type="term" value="P:brassinosteroid biosynthetic process"/>
    <property type="evidence" value="ECO:0007669"/>
    <property type="project" value="TreeGrafter"/>
</dbReference>
<dbReference type="PANTHER" id="PTHR24286:SF350">
    <property type="entry name" value="ENT-KAURENOIC ACID OXIDASE 1-LIKE"/>
    <property type="match status" value="1"/>
</dbReference>
<accession>A0AAF0ZRM9</accession>
<protein>
    <recommendedName>
        <fullName evidence="12">Beta-amyrin 11-oxidase-like</fullName>
    </recommendedName>
</protein>
<evidence type="ECO:0000256" key="8">
    <source>
        <dbReference type="RuleBase" id="RU000461"/>
    </source>
</evidence>
<dbReference type="InterPro" id="IPR017972">
    <property type="entry name" value="Cyt_P450_CS"/>
</dbReference>
<dbReference type="GO" id="GO:0016020">
    <property type="term" value="C:membrane"/>
    <property type="evidence" value="ECO:0007669"/>
    <property type="project" value="UniProtKB-SubCell"/>
</dbReference>
<evidence type="ECO:0000256" key="1">
    <source>
        <dbReference type="ARBA" id="ARBA00004167"/>
    </source>
</evidence>
<evidence type="ECO:0000256" key="7">
    <source>
        <dbReference type="PIRSR" id="PIRSR602401-1"/>
    </source>
</evidence>
<evidence type="ECO:0000256" key="4">
    <source>
        <dbReference type="ARBA" id="ARBA00022989"/>
    </source>
</evidence>
<name>A0AAF0ZRM9_SOLVR</name>
<gene>
    <name evidence="10" type="ORF">MTR67_042361</name>
</gene>
<dbReference type="AlphaFoldDB" id="A0AAF0ZRM9"/>
<dbReference type="GO" id="GO:0020037">
    <property type="term" value="F:heme binding"/>
    <property type="evidence" value="ECO:0007669"/>
    <property type="project" value="InterPro"/>
</dbReference>
<evidence type="ECO:0000256" key="3">
    <source>
        <dbReference type="ARBA" id="ARBA00022723"/>
    </source>
</evidence>
<evidence type="ECO:0000313" key="11">
    <source>
        <dbReference type="Proteomes" id="UP001234989"/>
    </source>
</evidence>
<proteinExistence type="inferred from homology"/>
<sequence length="482" mass="55452">MEYNLVLLYTSLAIGILTLISVLKRANGWFFTIKFNSKKFNLPPGDMGWPLVGNMLFFLQSFKDGNLGSFFSYYVTRFGEGGMYKTFMFGKPSIIMTKVEISRKIFMDDENYDRGMPNYILKILGQAQVGGFTREESKSLHRMTALIKSDISLLSNYFDFAKEIVKKSFEKLVDMEEPIDVLLAIKRPAFDVLMRILIGDGVDNAMVNILFEETIYLFHGCHGLPFNIPGSAYNRGLKARRAMAKIYQYILDERKVMIGKNKTREKSNILLDMMLNTQDGDGGFNDEKIIAMLVSYTFAGFESVALVASTAIMYLENHPHFLDKAKEEQEDIVKRRSSPNEGLNFHEIKEMKYLSNVINESLRIATAKTIFFREARNTININGYTIPKGWKFLSFSWNYHMDPRTYVRPKEFNPSRWDDLKTKPASFLPFGVGPKMCPGANLARLEVSVILHYFLLNYRVEQVNPESKIEPPRNCLVKFKKI</sequence>
<evidence type="ECO:0000256" key="9">
    <source>
        <dbReference type="SAM" id="Phobius"/>
    </source>
</evidence>
<dbReference type="GO" id="GO:0016125">
    <property type="term" value="P:sterol metabolic process"/>
    <property type="evidence" value="ECO:0007669"/>
    <property type="project" value="TreeGrafter"/>
</dbReference>
<feature type="transmembrane region" description="Helical" evidence="9">
    <location>
        <begin position="6"/>
        <end position="23"/>
    </location>
</feature>
<reference evidence="10" key="1">
    <citation type="submission" date="2023-08" db="EMBL/GenBank/DDBJ databases">
        <title>A de novo genome assembly of Solanum verrucosum Schlechtendal, a Mexican diploid species geographically isolated from the other diploid A-genome species in potato relatives.</title>
        <authorList>
            <person name="Hosaka K."/>
        </authorList>
    </citation>
    <scope>NUCLEOTIDE SEQUENCE</scope>
    <source>
        <tissue evidence="10">Young leaves</tissue>
    </source>
</reference>
<organism evidence="10 11">
    <name type="scientific">Solanum verrucosum</name>
    <dbReference type="NCBI Taxonomy" id="315347"/>
    <lineage>
        <taxon>Eukaryota</taxon>
        <taxon>Viridiplantae</taxon>
        <taxon>Streptophyta</taxon>
        <taxon>Embryophyta</taxon>
        <taxon>Tracheophyta</taxon>
        <taxon>Spermatophyta</taxon>
        <taxon>Magnoliopsida</taxon>
        <taxon>eudicotyledons</taxon>
        <taxon>Gunneridae</taxon>
        <taxon>Pentapetalae</taxon>
        <taxon>asterids</taxon>
        <taxon>lamiids</taxon>
        <taxon>Solanales</taxon>
        <taxon>Solanaceae</taxon>
        <taxon>Solanoideae</taxon>
        <taxon>Solaneae</taxon>
        <taxon>Solanum</taxon>
    </lineage>
</organism>
<evidence type="ECO:0000256" key="5">
    <source>
        <dbReference type="ARBA" id="ARBA00023002"/>
    </source>
</evidence>
<evidence type="ECO:0000256" key="6">
    <source>
        <dbReference type="ARBA" id="ARBA00023004"/>
    </source>
</evidence>
<keyword evidence="3 7" id="KW-0479">Metal-binding</keyword>
<comment type="subcellular location">
    <subcellularLocation>
        <location evidence="1">Membrane</location>
        <topology evidence="1">Single-pass membrane protein</topology>
    </subcellularLocation>
</comment>
<comment type="cofactor">
    <cofactor evidence="7">
        <name>heme</name>
        <dbReference type="ChEBI" id="CHEBI:30413"/>
    </cofactor>
</comment>
<dbReference type="Proteomes" id="UP001234989">
    <property type="component" value="Chromosome 10"/>
</dbReference>
<evidence type="ECO:0000313" key="10">
    <source>
        <dbReference type="EMBL" id="WMV48976.1"/>
    </source>
</evidence>